<accession>A0A132BCD4</accession>
<dbReference type="AlphaFoldDB" id="A0A132BCD4"/>
<reference evidence="2 3" key="1">
    <citation type="submission" date="2015-10" db="EMBL/GenBank/DDBJ databases">
        <title>Full genome of DAOMC 229536 Phialocephala scopiformis, a fungal endophyte of spruce producing the potent anti-insectan compound rugulosin.</title>
        <authorList>
            <consortium name="DOE Joint Genome Institute"/>
            <person name="Walker A.K."/>
            <person name="Frasz S.L."/>
            <person name="Seifert K.A."/>
            <person name="Miller J.D."/>
            <person name="Mondo S.J."/>
            <person name="Labutti K."/>
            <person name="Lipzen A."/>
            <person name="Dockter R."/>
            <person name="Kennedy M."/>
            <person name="Grigoriev I.V."/>
            <person name="Spatafora J.W."/>
        </authorList>
    </citation>
    <scope>NUCLEOTIDE SEQUENCE [LARGE SCALE GENOMIC DNA]</scope>
    <source>
        <strain evidence="2 3">CBS 120377</strain>
    </source>
</reference>
<gene>
    <name evidence="2" type="ORF">LY89DRAFT_269550</name>
</gene>
<dbReference type="InParanoid" id="A0A132BCD4"/>
<sequence length="204" mass="23388">MPLYMRSTPYGARGRRSTSPSSISQRRASQASTNAATISRIRAKVNSIRSDPEGVRYYESALRYMETQQGHIGAQLRYLEEEVDEWIAVLSRIEAGARRDERARDGEGVEEERLPDYEVDESSPAYERGGPPAYESLMAVGNERVEGQGGSWIAKLFKKGRDLFRRKQEVRNGGLDQQGWENWYWADWSREEMLLSALEEDFLL</sequence>
<evidence type="ECO:0000313" key="3">
    <source>
        <dbReference type="Proteomes" id="UP000070700"/>
    </source>
</evidence>
<dbReference type="GeneID" id="28816077"/>
<feature type="region of interest" description="Disordered" evidence="1">
    <location>
        <begin position="1"/>
        <end position="35"/>
    </location>
</feature>
<organism evidence="2 3">
    <name type="scientific">Mollisia scopiformis</name>
    <name type="common">Conifer needle endophyte fungus</name>
    <name type="synonym">Phialocephala scopiformis</name>
    <dbReference type="NCBI Taxonomy" id="149040"/>
    <lineage>
        <taxon>Eukaryota</taxon>
        <taxon>Fungi</taxon>
        <taxon>Dikarya</taxon>
        <taxon>Ascomycota</taxon>
        <taxon>Pezizomycotina</taxon>
        <taxon>Leotiomycetes</taxon>
        <taxon>Helotiales</taxon>
        <taxon>Mollisiaceae</taxon>
        <taxon>Mollisia</taxon>
    </lineage>
</organism>
<dbReference type="RefSeq" id="XP_018064445.1">
    <property type="nucleotide sequence ID" value="XM_018206351.1"/>
</dbReference>
<dbReference type="Proteomes" id="UP000070700">
    <property type="component" value="Unassembled WGS sequence"/>
</dbReference>
<protein>
    <submittedName>
        <fullName evidence="2">Uncharacterized protein</fullName>
    </submittedName>
</protein>
<evidence type="ECO:0000313" key="2">
    <source>
        <dbReference type="EMBL" id="KUJ10090.1"/>
    </source>
</evidence>
<evidence type="ECO:0000256" key="1">
    <source>
        <dbReference type="SAM" id="MobiDB-lite"/>
    </source>
</evidence>
<dbReference type="KEGG" id="psco:LY89DRAFT_269550"/>
<proteinExistence type="predicted"/>
<feature type="compositionally biased region" description="Low complexity" evidence="1">
    <location>
        <begin position="17"/>
        <end position="33"/>
    </location>
</feature>
<dbReference type="EMBL" id="KQ947430">
    <property type="protein sequence ID" value="KUJ10090.1"/>
    <property type="molecule type" value="Genomic_DNA"/>
</dbReference>
<keyword evidence="3" id="KW-1185">Reference proteome</keyword>
<name>A0A132BCD4_MOLSC</name>